<evidence type="ECO:0000313" key="5">
    <source>
        <dbReference type="EMBL" id="TDP05022.1"/>
    </source>
</evidence>
<dbReference type="InterPro" id="IPR041231">
    <property type="entry name" value="FlgA_N"/>
</dbReference>
<keyword evidence="5" id="KW-0969">Cilium</keyword>
<protein>
    <submittedName>
        <fullName evidence="5">Flagella basal body P-ring formation protein FlgA</fullName>
    </submittedName>
</protein>
<dbReference type="PANTHER" id="PTHR36307:SF1">
    <property type="entry name" value="FLAGELLA BASAL BODY P-RING FORMATION PROTEIN FLGA"/>
    <property type="match status" value="1"/>
</dbReference>
<reference evidence="5 6" key="1">
    <citation type="submission" date="2019-03" db="EMBL/GenBank/DDBJ databases">
        <title>Genomic Encyclopedia of Type Strains, Phase IV (KMG-IV): sequencing the most valuable type-strain genomes for metagenomic binning, comparative biology and taxonomic classification.</title>
        <authorList>
            <person name="Goeker M."/>
        </authorList>
    </citation>
    <scope>NUCLEOTIDE SEQUENCE [LARGE SCALE GENOMIC DNA]</scope>
    <source>
        <strain evidence="5 6">DSM 25082</strain>
    </source>
</reference>
<dbReference type="CDD" id="cd11614">
    <property type="entry name" value="SAF_CpaB_FlgA_like"/>
    <property type="match status" value="1"/>
</dbReference>
<dbReference type="OrthoDB" id="8561436at2"/>
<keyword evidence="6" id="KW-1185">Reference proteome</keyword>
<evidence type="ECO:0000259" key="4">
    <source>
        <dbReference type="SMART" id="SM00858"/>
    </source>
</evidence>
<dbReference type="Pfam" id="PF17656">
    <property type="entry name" value="ChapFlgA_N"/>
    <property type="match status" value="1"/>
</dbReference>
<evidence type="ECO:0000256" key="3">
    <source>
        <dbReference type="ARBA" id="ARBA00022764"/>
    </source>
</evidence>
<evidence type="ECO:0000256" key="2">
    <source>
        <dbReference type="ARBA" id="ARBA00022729"/>
    </source>
</evidence>
<dbReference type="EMBL" id="SNXE01000012">
    <property type="protein sequence ID" value="TDP05022.1"/>
    <property type="molecule type" value="Genomic_DNA"/>
</dbReference>
<dbReference type="NCBIfam" id="TIGR03170">
    <property type="entry name" value="flgA_cterm"/>
    <property type="match status" value="1"/>
</dbReference>
<dbReference type="PANTHER" id="PTHR36307">
    <property type="entry name" value="FLAGELLA BASAL BODY P-RING FORMATION PROTEIN FLGA"/>
    <property type="match status" value="1"/>
</dbReference>
<evidence type="ECO:0000313" key="6">
    <source>
        <dbReference type="Proteomes" id="UP000295357"/>
    </source>
</evidence>
<dbReference type="InterPro" id="IPR017585">
    <property type="entry name" value="SAF_FlgA"/>
</dbReference>
<organism evidence="5 6">
    <name type="scientific">Roseateles asaccharophilus</name>
    <dbReference type="NCBI Taxonomy" id="582607"/>
    <lineage>
        <taxon>Bacteria</taxon>
        <taxon>Pseudomonadati</taxon>
        <taxon>Pseudomonadota</taxon>
        <taxon>Betaproteobacteria</taxon>
        <taxon>Burkholderiales</taxon>
        <taxon>Sphaerotilaceae</taxon>
        <taxon>Roseateles</taxon>
    </lineage>
</organism>
<dbReference type="GO" id="GO:0042597">
    <property type="term" value="C:periplasmic space"/>
    <property type="evidence" value="ECO:0007669"/>
    <property type="project" value="UniProtKB-SubCell"/>
</dbReference>
<dbReference type="Pfam" id="PF13144">
    <property type="entry name" value="ChapFlgA"/>
    <property type="match status" value="1"/>
</dbReference>
<accession>A0A4R6MSQ9</accession>
<proteinExistence type="predicted"/>
<dbReference type="Proteomes" id="UP000295357">
    <property type="component" value="Unassembled WGS sequence"/>
</dbReference>
<gene>
    <name evidence="5" type="ORF">DFR39_11254</name>
</gene>
<sequence>MDQNAQAPAAVHATQRRQSRRPTLASGVLLLTVAGLCASLPGEAAADLPAELVGHVQELALSGARAGAPQGARVSVQLGALDSRLRLAPCREVQPYLPQGQRMWGKTRIGLRCLDGARTGPSGARWNVTLPVQVMVHARAVVAAQALPAGTTLSAALLQTAEVDIAAEMGQVFLDTGLLEGRSLQRPLVPGEAVRSSDLKARRWFAVGERVQVLASGRGYAVSGEAQALEPGFDGQNVRVRFENGRTVTGRAVGERRVEVLL</sequence>
<dbReference type="InterPro" id="IPR039246">
    <property type="entry name" value="Flagellar_FlgA"/>
</dbReference>
<dbReference type="Gene3D" id="2.30.30.760">
    <property type="match status" value="1"/>
</dbReference>
<dbReference type="SMART" id="SM00858">
    <property type="entry name" value="SAF"/>
    <property type="match status" value="1"/>
</dbReference>
<evidence type="ECO:0000256" key="1">
    <source>
        <dbReference type="ARBA" id="ARBA00004418"/>
    </source>
</evidence>
<dbReference type="InterPro" id="IPR013974">
    <property type="entry name" value="SAF"/>
</dbReference>
<name>A0A4R6MSQ9_9BURK</name>
<dbReference type="GO" id="GO:0044780">
    <property type="term" value="P:bacterial-type flagellum assembly"/>
    <property type="evidence" value="ECO:0007669"/>
    <property type="project" value="InterPro"/>
</dbReference>
<keyword evidence="2" id="KW-0732">Signal</keyword>
<keyword evidence="5" id="KW-0966">Cell projection</keyword>
<keyword evidence="5" id="KW-0282">Flagellum</keyword>
<dbReference type="AlphaFoldDB" id="A0A4R6MSQ9"/>
<dbReference type="RefSeq" id="WP_133605363.1">
    <property type="nucleotide sequence ID" value="NZ_JAUFPJ010000014.1"/>
</dbReference>
<feature type="domain" description="SAF" evidence="4">
    <location>
        <begin position="138"/>
        <end position="200"/>
    </location>
</feature>
<comment type="caution">
    <text evidence="5">The sequence shown here is derived from an EMBL/GenBank/DDBJ whole genome shotgun (WGS) entry which is preliminary data.</text>
</comment>
<comment type="subcellular location">
    <subcellularLocation>
        <location evidence="1">Periplasm</location>
    </subcellularLocation>
</comment>
<keyword evidence="3" id="KW-0574">Periplasm</keyword>